<keyword evidence="4 8" id="KW-0479">Metal-binding</keyword>
<keyword evidence="12" id="KW-1185">Reference proteome</keyword>
<accession>A0ABU9W1S2</accession>
<dbReference type="InterPro" id="IPR013149">
    <property type="entry name" value="ADH-like_C"/>
</dbReference>
<feature type="domain" description="Alcohol dehydrogenase-like C-terminal" evidence="9">
    <location>
        <begin position="206"/>
        <end position="340"/>
    </location>
</feature>
<evidence type="ECO:0000259" key="9">
    <source>
        <dbReference type="Pfam" id="PF00107"/>
    </source>
</evidence>
<feature type="domain" description="Alcohol dehydrogenase-like N-terminal" evidence="10">
    <location>
        <begin position="42"/>
        <end position="155"/>
    </location>
</feature>
<dbReference type="InterPro" id="IPR036291">
    <property type="entry name" value="NAD(P)-bd_dom_sf"/>
</dbReference>
<dbReference type="EMBL" id="JBCLVG010000001">
    <property type="protein sequence ID" value="MEN1945945.1"/>
    <property type="molecule type" value="Genomic_DNA"/>
</dbReference>
<dbReference type="RefSeq" id="WP_342112441.1">
    <property type="nucleotide sequence ID" value="NZ_JBCAUN010000001.1"/>
</dbReference>
<dbReference type="Pfam" id="PF00107">
    <property type="entry name" value="ADH_zinc_N"/>
    <property type="match status" value="1"/>
</dbReference>
<dbReference type="Gene3D" id="3.90.180.10">
    <property type="entry name" value="Medium-chain alcohol dehydrogenases, catalytic domain"/>
    <property type="match status" value="1"/>
</dbReference>
<reference evidence="11 12" key="1">
    <citation type="submission" date="2024-03" db="EMBL/GenBank/DDBJ databases">
        <title>YIM 134122 draft genome.</title>
        <authorList>
            <person name="Zuo S."/>
            <person name="Xiong L."/>
        </authorList>
    </citation>
    <scope>NUCLEOTIDE SEQUENCE [LARGE SCALE GENOMIC DNA]</scope>
    <source>
        <strain evidence="11 12">YIM 134122</strain>
    </source>
</reference>
<evidence type="ECO:0000256" key="7">
    <source>
        <dbReference type="ARBA" id="ARBA00023027"/>
    </source>
</evidence>
<dbReference type="PANTHER" id="PTHR42940:SF3">
    <property type="entry name" value="ALCOHOL DEHYDROGENASE 1-RELATED"/>
    <property type="match status" value="1"/>
</dbReference>
<dbReference type="Pfam" id="PF08240">
    <property type="entry name" value="ADH_N"/>
    <property type="match status" value="1"/>
</dbReference>
<dbReference type="PROSITE" id="PS00059">
    <property type="entry name" value="ADH_ZINC"/>
    <property type="match status" value="1"/>
</dbReference>
<name>A0ABU9W1S2_9MICO</name>
<evidence type="ECO:0000256" key="3">
    <source>
        <dbReference type="ARBA" id="ARBA00013190"/>
    </source>
</evidence>
<dbReference type="SUPFAM" id="SSF50129">
    <property type="entry name" value="GroES-like"/>
    <property type="match status" value="1"/>
</dbReference>
<dbReference type="NCBIfam" id="TIGR03366">
    <property type="entry name" value="HpnZ_proposed"/>
    <property type="match status" value="1"/>
</dbReference>
<keyword evidence="5 8" id="KW-0862">Zinc</keyword>
<dbReference type="SUPFAM" id="SSF51735">
    <property type="entry name" value="NAD(P)-binding Rossmann-fold domains"/>
    <property type="match status" value="1"/>
</dbReference>
<comment type="cofactor">
    <cofactor evidence="1 8">
        <name>Zn(2+)</name>
        <dbReference type="ChEBI" id="CHEBI:29105"/>
    </cofactor>
</comment>
<dbReference type="InterPro" id="IPR013154">
    <property type="entry name" value="ADH-like_N"/>
</dbReference>
<dbReference type="EC" id="1.1.1.1" evidence="3"/>
<evidence type="ECO:0000313" key="11">
    <source>
        <dbReference type="EMBL" id="MEN1945945.1"/>
    </source>
</evidence>
<dbReference type="InterPro" id="IPR002328">
    <property type="entry name" value="ADH_Zn_CS"/>
</dbReference>
<organism evidence="11 12">
    <name type="scientific">Leifsonia stereocauli</name>
    <dbReference type="NCBI Taxonomy" id="3134136"/>
    <lineage>
        <taxon>Bacteria</taxon>
        <taxon>Bacillati</taxon>
        <taxon>Actinomycetota</taxon>
        <taxon>Actinomycetes</taxon>
        <taxon>Micrococcales</taxon>
        <taxon>Microbacteriaceae</taxon>
        <taxon>Leifsonia</taxon>
    </lineage>
</organism>
<gene>
    <name evidence="11" type="ORF">WJX64_05250</name>
</gene>
<dbReference type="InterPro" id="IPR011032">
    <property type="entry name" value="GroES-like_sf"/>
</dbReference>
<evidence type="ECO:0000256" key="8">
    <source>
        <dbReference type="RuleBase" id="RU361277"/>
    </source>
</evidence>
<evidence type="ECO:0000256" key="4">
    <source>
        <dbReference type="ARBA" id="ARBA00022723"/>
    </source>
</evidence>
<keyword evidence="7" id="KW-0520">NAD</keyword>
<evidence type="ECO:0000256" key="5">
    <source>
        <dbReference type="ARBA" id="ARBA00022833"/>
    </source>
</evidence>
<evidence type="ECO:0000256" key="6">
    <source>
        <dbReference type="ARBA" id="ARBA00023002"/>
    </source>
</evidence>
<comment type="caution">
    <text evidence="11">The sequence shown here is derived from an EMBL/GenBank/DDBJ whole genome shotgun (WGS) entry which is preliminary data.</text>
</comment>
<dbReference type="InterPro" id="IPR017743">
    <property type="entry name" value="ADH_phosphonate_catab-assoc"/>
</dbReference>
<comment type="similarity">
    <text evidence="2 8">Belongs to the zinc-containing alcohol dehydrogenase family.</text>
</comment>
<keyword evidence="6" id="KW-0560">Oxidoreductase</keyword>
<dbReference type="Gene3D" id="3.40.50.720">
    <property type="entry name" value="NAD(P)-binding Rossmann-like Domain"/>
    <property type="match status" value="1"/>
</dbReference>
<evidence type="ECO:0000256" key="2">
    <source>
        <dbReference type="ARBA" id="ARBA00008072"/>
    </source>
</evidence>
<sequence length="383" mass="39280">MTTLLTAPVLDLTLTPSPLAMVWNEPGRPHQLIASPDVHLAPGDALVEIEFATVCGSDVHTVRGDRPAPTPLVLGHEQVGRVVAVGDGAVRADGSPLSVGDRVVWSLAVSCGACDRCSRGIPQKCRSLAKYGHERITRGWELTGGFATHVHVRAGTPIVLVSEEMPAAVAAAASCATATAVAAIDAASITNDLDGALVLITGGGMVGLSAAALAVEAGADVIVSDPDPSRRAFARRLGAIAADPTTAPGAPEHLDEVLAVRARRGLNEVLVAIEASGAPAALQTVISRIGVGGTVVLVGSVSPGPSVAIDPESMVRGLVTLTGVHNYTLSQLRRAVEFLERSWGEMPLADLVGETYPLSELDRAIEDAASGRHVRVGVVPSVG</sequence>
<protein>
    <recommendedName>
        <fullName evidence="3">alcohol dehydrogenase</fullName>
        <ecNumber evidence="3">1.1.1.1</ecNumber>
    </recommendedName>
</protein>
<dbReference type="Proteomes" id="UP001425155">
    <property type="component" value="Unassembled WGS sequence"/>
</dbReference>
<proteinExistence type="inferred from homology"/>
<evidence type="ECO:0000259" key="10">
    <source>
        <dbReference type="Pfam" id="PF08240"/>
    </source>
</evidence>
<dbReference type="PANTHER" id="PTHR42940">
    <property type="entry name" value="ALCOHOL DEHYDROGENASE 1-RELATED"/>
    <property type="match status" value="1"/>
</dbReference>
<evidence type="ECO:0000313" key="12">
    <source>
        <dbReference type="Proteomes" id="UP001425155"/>
    </source>
</evidence>
<evidence type="ECO:0000256" key="1">
    <source>
        <dbReference type="ARBA" id="ARBA00001947"/>
    </source>
</evidence>